<evidence type="ECO:0000256" key="5">
    <source>
        <dbReference type="SAM" id="MobiDB-lite"/>
    </source>
</evidence>
<keyword evidence="4 6" id="KW-0472">Membrane</keyword>
<feature type="transmembrane region" description="Helical" evidence="6">
    <location>
        <begin position="337"/>
        <end position="361"/>
    </location>
</feature>
<protein>
    <submittedName>
        <fullName evidence="7">Site-specific recombinase</fullName>
    </submittedName>
</protein>
<comment type="caution">
    <text evidence="7">The sequence shown here is derived from an EMBL/GenBank/DDBJ whole genome shotgun (WGS) entry which is preliminary data.</text>
</comment>
<dbReference type="Pfam" id="PF10136">
    <property type="entry name" value="SpecificRecomb"/>
    <property type="match status" value="1"/>
</dbReference>
<dbReference type="GO" id="GO:0016020">
    <property type="term" value="C:membrane"/>
    <property type="evidence" value="ECO:0007669"/>
    <property type="project" value="UniProtKB-SubCell"/>
</dbReference>
<gene>
    <name evidence="7" type="ORF">HLUCCX14_01140</name>
</gene>
<feature type="transmembrane region" description="Helical" evidence="6">
    <location>
        <begin position="434"/>
        <end position="455"/>
    </location>
</feature>
<evidence type="ECO:0000256" key="4">
    <source>
        <dbReference type="ARBA" id="ARBA00023136"/>
    </source>
</evidence>
<dbReference type="AlphaFoldDB" id="A0A0P7Z7U0"/>
<proteinExistence type="predicted"/>
<evidence type="ECO:0000313" key="8">
    <source>
        <dbReference type="Proteomes" id="UP000050416"/>
    </source>
</evidence>
<evidence type="ECO:0000256" key="2">
    <source>
        <dbReference type="ARBA" id="ARBA00022692"/>
    </source>
</evidence>
<keyword evidence="2 6" id="KW-0812">Transmembrane</keyword>
<dbReference type="Gene3D" id="1.20.1080.10">
    <property type="entry name" value="Glycerol uptake facilitator protein"/>
    <property type="match status" value="1"/>
</dbReference>
<evidence type="ECO:0000256" key="6">
    <source>
        <dbReference type="SAM" id="Phobius"/>
    </source>
</evidence>
<feature type="region of interest" description="Disordered" evidence="5">
    <location>
        <begin position="654"/>
        <end position="692"/>
    </location>
</feature>
<comment type="subcellular location">
    <subcellularLocation>
        <location evidence="1">Membrane</location>
        <topology evidence="1">Multi-pass membrane protein</topology>
    </subcellularLocation>
</comment>
<accession>A0A0P7Z7U0</accession>
<evidence type="ECO:0000256" key="1">
    <source>
        <dbReference type="ARBA" id="ARBA00004141"/>
    </source>
</evidence>
<dbReference type="PIRSF" id="PIRSF015380">
    <property type="entry name" value="Site-sp_rcmb"/>
    <property type="match status" value="1"/>
</dbReference>
<reference evidence="7 8" key="1">
    <citation type="submission" date="2015-09" db="EMBL/GenBank/DDBJ databases">
        <title>Identification and resolution of microdiversity through metagenomic sequencing of parallel consortia.</title>
        <authorList>
            <person name="Nelson W.C."/>
            <person name="Romine M.F."/>
            <person name="Lindemann S.R."/>
        </authorList>
    </citation>
    <scope>NUCLEOTIDE SEQUENCE [LARGE SCALE GENOMIC DNA]</scope>
    <source>
        <strain evidence="7">HL-55</strain>
    </source>
</reference>
<dbReference type="PATRIC" id="fig|1305731.5.peg.1602"/>
<feature type="transmembrane region" description="Helical" evidence="6">
    <location>
        <begin position="543"/>
        <end position="564"/>
    </location>
</feature>
<evidence type="ECO:0000313" key="7">
    <source>
        <dbReference type="EMBL" id="KPQ30707.1"/>
    </source>
</evidence>
<dbReference type="InterPro" id="IPR023271">
    <property type="entry name" value="Aquaporin-like"/>
</dbReference>
<feature type="compositionally biased region" description="Basic and acidic residues" evidence="5">
    <location>
        <begin position="679"/>
        <end position="692"/>
    </location>
</feature>
<dbReference type="Proteomes" id="UP000050416">
    <property type="component" value="Unassembled WGS sequence"/>
</dbReference>
<feature type="transmembrane region" description="Helical" evidence="6">
    <location>
        <begin position="373"/>
        <end position="393"/>
    </location>
</feature>
<name>A0A0P7Z7U0_9GAMM</name>
<dbReference type="STRING" id="1305731.GCA_000934705_02921"/>
<dbReference type="OrthoDB" id="5688397at2"/>
<feature type="transmembrane region" description="Helical" evidence="6">
    <location>
        <begin position="483"/>
        <end position="504"/>
    </location>
</feature>
<feature type="transmembrane region" description="Helical" evidence="6">
    <location>
        <begin position="596"/>
        <end position="623"/>
    </location>
</feature>
<dbReference type="EMBL" id="LJZQ01000001">
    <property type="protein sequence ID" value="KPQ30707.1"/>
    <property type="molecule type" value="Genomic_DNA"/>
</dbReference>
<dbReference type="InterPro" id="IPR011385">
    <property type="entry name" value="Site-sp_rcmbase"/>
</dbReference>
<evidence type="ECO:0000256" key="3">
    <source>
        <dbReference type="ARBA" id="ARBA00022989"/>
    </source>
</evidence>
<sequence>MKLATLINQLADEQTSALKTLSLVVDWIRPHRGETVHNAIDRMKQLDGALTENLDVHLAIAGRMQEWLDQAQFFQLLSGLGLYSRRGFVKEIGERLYERINPAPKDRNNVKSVLFVVFHRKDDAEWIHQIPDEALLRLLTTLWHFSPPALERTRHRIYSQMLNALEMLSIWVAAEELEPNILRLNPKIIDRESAFVALQREIAALVQSWNHALQHQQDVEQDDAHARVLIEQCREEIGRLQRKSVTAGSTMALTHLLERLHQTLDRIEHLLDIMDPEDPVKGLKRSVELFKSLVQASAERHGVRALWRANLRLMSRSVTENASDHGEHYIAGSRKEYLAMLASGAGGGFIIAFMALIKIQILQLELTEGWQTLWVSLNYGIGFMIIHILHCTVATKQPAMTAASIAEKVEQGEQGRANARKLAELLVRVGRTQLIAIIGNVAVALSVAFAIGWAYTHAQGTPLVSTERYDYMLAGIHPWQSLALMYAAIAGVWLFVSGLVAGYFDNRAAYLNLAARLEQHPLLRPLMTPETRARFGAYVAEHYGALASNFVFGVLLGVTGYIGYLLNLPIDIRHVAFSSADVGYAMSVFIPGAREFALFTLFALMIGGVNLVVSFTLALNVALRARNTRVSSFSKLIKAWFMVIKENPMAMVYPPRDPVPVPDEPAGPQPTPEQSQQAKTDDKARRHKALEK</sequence>
<organism evidence="7 8">
    <name type="scientific">Marinobacter excellens HL-55</name>
    <dbReference type="NCBI Taxonomy" id="1305731"/>
    <lineage>
        <taxon>Bacteria</taxon>
        <taxon>Pseudomonadati</taxon>
        <taxon>Pseudomonadota</taxon>
        <taxon>Gammaproteobacteria</taxon>
        <taxon>Pseudomonadales</taxon>
        <taxon>Marinobacteraceae</taxon>
        <taxon>Marinobacter</taxon>
    </lineage>
</organism>
<feature type="compositionally biased region" description="Pro residues" evidence="5">
    <location>
        <begin position="655"/>
        <end position="671"/>
    </location>
</feature>
<keyword evidence="3 6" id="KW-1133">Transmembrane helix</keyword>